<dbReference type="InterPro" id="IPR029063">
    <property type="entry name" value="SAM-dependent_MTases_sf"/>
</dbReference>
<evidence type="ECO:0000256" key="1">
    <source>
        <dbReference type="ARBA" id="ARBA00022691"/>
    </source>
</evidence>
<accession>A0A4U5NDI5</accession>
<dbReference type="EMBL" id="AZBU02000004">
    <property type="protein sequence ID" value="TKR80682.1"/>
    <property type="molecule type" value="Genomic_DNA"/>
</dbReference>
<name>A0A4U5NDI5_STECR</name>
<sequence>MNDNFGKIMLENLQTRGIGLLGLNACEDLDTQRKRFLTNGWTNAEAWTMNDVYKNLDPKEVERIEKLQMLDERELLSQLLDHYCLVYAAKDASERHGDLKDISVQ</sequence>
<reference evidence="2 3" key="2">
    <citation type="journal article" date="2019" name="G3 (Bethesda)">
        <title>Hybrid Assembly of the Genome of the Entomopathogenic Nematode Steinernema carpocapsae Identifies the X-Chromosome.</title>
        <authorList>
            <person name="Serra L."/>
            <person name="Macchietto M."/>
            <person name="Macias-Munoz A."/>
            <person name="McGill C.J."/>
            <person name="Rodriguez I.M."/>
            <person name="Rodriguez B."/>
            <person name="Murad R."/>
            <person name="Mortazavi A."/>
        </authorList>
    </citation>
    <scope>NUCLEOTIDE SEQUENCE [LARGE SCALE GENOMIC DNA]</scope>
    <source>
        <strain evidence="2 3">ALL</strain>
    </source>
</reference>
<proteinExistence type="predicted"/>
<dbReference type="STRING" id="34508.A0A4U5NDI5"/>
<comment type="caution">
    <text evidence="2">The sequence shown here is derived from an EMBL/GenBank/DDBJ whole genome shotgun (WGS) entry which is preliminary data.</text>
</comment>
<dbReference type="OrthoDB" id="203237at2759"/>
<reference evidence="2 3" key="1">
    <citation type="journal article" date="2015" name="Genome Biol.">
        <title>Comparative genomics of Steinernema reveals deeply conserved gene regulatory networks.</title>
        <authorList>
            <person name="Dillman A.R."/>
            <person name="Macchietto M."/>
            <person name="Porter C.F."/>
            <person name="Rogers A."/>
            <person name="Williams B."/>
            <person name="Antoshechkin I."/>
            <person name="Lee M.M."/>
            <person name="Goodwin Z."/>
            <person name="Lu X."/>
            <person name="Lewis E.E."/>
            <person name="Goodrich-Blair H."/>
            <person name="Stock S.P."/>
            <person name="Adams B.J."/>
            <person name="Sternberg P.W."/>
            <person name="Mortazavi A."/>
        </authorList>
    </citation>
    <scope>NUCLEOTIDE SEQUENCE [LARGE SCALE GENOMIC DNA]</scope>
    <source>
        <strain evidence="2 3">ALL</strain>
    </source>
</reference>
<organism evidence="2 3">
    <name type="scientific">Steinernema carpocapsae</name>
    <name type="common">Entomopathogenic nematode</name>
    <dbReference type="NCBI Taxonomy" id="34508"/>
    <lineage>
        <taxon>Eukaryota</taxon>
        <taxon>Metazoa</taxon>
        <taxon>Ecdysozoa</taxon>
        <taxon>Nematoda</taxon>
        <taxon>Chromadorea</taxon>
        <taxon>Rhabditida</taxon>
        <taxon>Tylenchina</taxon>
        <taxon>Panagrolaimomorpha</taxon>
        <taxon>Strongyloidoidea</taxon>
        <taxon>Steinernematidae</taxon>
        <taxon>Steinernema</taxon>
    </lineage>
</organism>
<gene>
    <name evidence="2" type="ORF">L596_014716</name>
</gene>
<evidence type="ECO:0000313" key="2">
    <source>
        <dbReference type="EMBL" id="TKR80682.1"/>
    </source>
</evidence>
<protein>
    <submittedName>
        <fullName evidence="2">Uncharacterized protein</fullName>
    </submittedName>
</protein>
<dbReference type="GO" id="GO:0005829">
    <property type="term" value="C:cytosol"/>
    <property type="evidence" value="ECO:0007669"/>
    <property type="project" value="TreeGrafter"/>
</dbReference>
<keyword evidence="3" id="KW-1185">Reference proteome</keyword>
<dbReference type="Proteomes" id="UP000298663">
    <property type="component" value="Unassembled WGS sequence"/>
</dbReference>
<dbReference type="AlphaFoldDB" id="A0A4U5NDI5"/>
<dbReference type="InterPro" id="IPR016651">
    <property type="entry name" value="LCMT1"/>
</dbReference>
<dbReference type="GO" id="GO:0018423">
    <property type="term" value="F:protein C-terminal leucine carboxyl O-methyltransferase activity"/>
    <property type="evidence" value="ECO:0007669"/>
    <property type="project" value="TreeGrafter"/>
</dbReference>
<dbReference type="PANTHER" id="PTHR13600">
    <property type="entry name" value="LEUCINE CARBOXYL METHYLTRANSFERASE"/>
    <property type="match status" value="1"/>
</dbReference>
<dbReference type="SUPFAM" id="SSF53335">
    <property type="entry name" value="S-adenosyl-L-methionine-dependent methyltransferases"/>
    <property type="match status" value="1"/>
</dbReference>
<evidence type="ECO:0000313" key="3">
    <source>
        <dbReference type="Proteomes" id="UP000298663"/>
    </source>
</evidence>
<keyword evidence="1" id="KW-0949">S-adenosyl-L-methionine</keyword>
<dbReference type="PANTHER" id="PTHR13600:SF33">
    <property type="entry name" value="LEUCINE CARBOXYL METHYLTRANSFERASE 1"/>
    <property type="match status" value="1"/>
</dbReference>
<dbReference type="Gene3D" id="3.40.50.150">
    <property type="entry name" value="Vaccinia Virus protein VP39"/>
    <property type="match status" value="1"/>
</dbReference>